<feature type="compositionally biased region" description="Basic residues" evidence="1">
    <location>
        <begin position="572"/>
        <end position="583"/>
    </location>
</feature>
<dbReference type="InterPro" id="IPR036420">
    <property type="entry name" value="BRCT_dom_sf"/>
</dbReference>
<dbReference type="SMART" id="SM00292">
    <property type="entry name" value="BRCT"/>
    <property type="match status" value="5"/>
</dbReference>
<dbReference type="PANTHER" id="PTHR47667:SF1">
    <property type="entry name" value="REGULATOR OF TY1 TRANSPOSITION PROTEIN 107"/>
    <property type="match status" value="1"/>
</dbReference>
<dbReference type="GeneID" id="96007351"/>
<dbReference type="PANTHER" id="PTHR47667">
    <property type="entry name" value="REGULATOR OF TY1 TRANSPOSITION PROTEIN 107"/>
    <property type="match status" value="1"/>
</dbReference>
<dbReference type="CDD" id="cd18438">
    <property type="entry name" value="BRCT_BRC1_like_rpt4"/>
    <property type="match status" value="1"/>
</dbReference>
<dbReference type="AlphaFoldDB" id="A0AB34KJN6"/>
<dbReference type="InterPro" id="IPR053036">
    <property type="entry name" value="CellCycle_DNARepair_Reg"/>
</dbReference>
<name>A0AB34KJN6_9PEZI</name>
<dbReference type="FunFam" id="3.40.50.10190:FF:000048">
    <property type="entry name" value="DNA repair protein Rtt107"/>
    <property type="match status" value="1"/>
</dbReference>
<dbReference type="GO" id="GO:0035361">
    <property type="term" value="C:Cul8-RING ubiquitin ligase complex"/>
    <property type="evidence" value="ECO:0007669"/>
    <property type="project" value="TreeGrafter"/>
</dbReference>
<organism evidence="3 4">
    <name type="scientific">Cladosporium halotolerans</name>
    <dbReference type="NCBI Taxonomy" id="1052096"/>
    <lineage>
        <taxon>Eukaryota</taxon>
        <taxon>Fungi</taxon>
        <taxon>Dikarya</taxon>
        <taxon>Ascomycota</taxon>
        <taxon>Pezizomycotina</taxon>
        <taxon>Dothideomycetes</taxon>
        <taxon>Dothideomycetidae</taxon>
        <taxon>Cladosporiales</taxon>
        <taxon>Cladosporiaceae</taxon>
        <taxon>Cladosporium</taxon>
    </lineage>
</organism>
<dbReference type="Proteomes" id="UP000803884">
    <property type="component" value="Unassembled WGS sequence"/>
</dbReference>
<dbReference type="InterPro" id="IPR001357">
    <property type="entry name" value="BRCT_dom"/>
</dbReference>
<dbReference type="Pfam" id="PF12738">
    <property type="entry name" value="PTCB-BRCT"/>
    <property type="match status" value="1"/>
</dbReference>
<dbReference type="EMBL" id="JAAQHG020000020">
    <property type="protein sequence ID" value="KAL1585279.1"/>
    <property type="molecule type" value="Genomic_DNA"/>
</dbReference>
<comment type="caution">
    <text evidence="3">The sequence shown here is derived from an EMBL/GenBank/DDBJ whole genome shotgun (WGS) entry which is preliminary data.</text>
</comment>
<evidence type="ECO:0000259" key="2">
    <source>
        <dbReference type="PROSITE" id="PS50172"/>
    </source>
</evidence>
<sequence>MEGQERPGIFEDVRYTIIPSDDLTDDQTKLLRETLDEEGAVFSSLGDHGGIANLHELTHVISTHIDFPDYSRAVDLAVDVVRPMWVQVSIKKEKMTNARPFSPDPSQYFHDVVLTSANLPEGDKEAIMAGVLALGGQFSNPLTKLCTHIVTTDENHDKCIIARTKGMSCKILLPHWFDVCLKLGKKINEGPYTFPDPEILRYDHERPPKAIPSPHLEDASTDQPSHAPEASPPSSPSAARKSLNAFSNKRVFLCKDLELSKHLRGTLEVIVQQGGGSLSDNVADADVYIGRYREGRDYVQASRARKEVASLAWLYHVINRNHWTSPTNKLLHYPIPKEGLPGFSNMRISVSNYSGEARIYLENLVRHCGAEFTKTFKQDNTHLITAHENSEKVEAAKEWGINIINHLWLEESYAKCTVMPLTVPKYTIFPTRSNLGEVCGNMALDLQAVERKFLPKESSPPKTSNKSSPQKASYVMTDATSHTMSDHEEHPEEPADAENVVEPEEPEEPKTVKKRAGRPAKTTVATPRPASDEKENESPITSTGRASKMKAVGKLSLAAEDMALYDREMKRKGGLLHGGRRSSHHEEDSPAPAAHQAKRQKKRASDENTYDVTAQGSDLSDGETQKPMKPAKKAKTAKEPKDKNPSLPPIVHRMMVTGDERWVGKPKKEDEDKKTLRALGVQLTQDPKDVDILVAPKMLRTPKFVCALASAPLVVDTKYLDTALKQKKLVENPKVLQDRDAENRMGFSLADALERAKINNRKLFRGWSIFVTRDIPGTFDTFSSIVSLNGGKPLMYQGRAGTTLPKRRLKDDPNAGGESQHQGGEEEFDYVYLVSGTSEPEKKLWKSFSELAARQGLEARIVKADWLLHAAMSQQIAWKDTWDLTEDAS</sequence>
<feature type="compositionally biased region" description="Basic and acidic residues" evidence="1">
    <location>
        <begin position="484"/>
        <end position="493"/>
    </location>
</feature>
<dbReference type="SUPFAM" id="SSF52113">
    <property type="entry name" value="BRCT domain"/>
    <property type="match status" value="4"/>
</dbReference>
<feature type="domain" description="BRCT" evidence="2">
    <location>
        <begin position="241"/>
        <end position="331"/>
    </location>
</feature>
<gene>
    <name evidence="3" type="ORF">WHR41_05908</name>
</gene>
<protein>
    <recommendedName>
        <fullName evidence="2">BRCT domain-containing protein</fullName>
    </recommendedName>
</protein>
<feature type="domain" description="BRCT" evidence="2">
    <location>
        <begin position="5"/>
        <end position="103"/>
    </location>
</feature>
<dbReference type="CDD" id="cd18437">
    <property type="entry name" value="BRCT_BRC1_like_rpt3"/>
    <property type="match status" value="1"/>
</dbReference>
<feature type="region of interest" description="Disordered" evidence="1">
    <location>
        <begin position="802"/>
        <end position="822"/>
    </location>
</feature>
<dbReference type="GO" id="GO:1990683">
    <property type="term" value="P:DNA double-strand break attachment to nuclear envelope"/>
    <property type="evidence" value="ECO:0007669"/>
    <property type="project" value="TreeGrafter"/>
</dbReference>
<feature type="region of interest" description="Disordered" evidence="1">
    <location>
        <begin position="571"/>
        <end position="650"/>
    </location>
</feature>
<reference evidence="3 4" key="1">
    <citation type="journal article" date="2020" name="Microbiol. Resour. Announc.">
        <title>Draft Genome Sequence of a Cladosporium Species Isolated from the Mesophotic Ascidian Didemnum maculosum.</title>
        <authorList>
            <person name="Gioti A."/>
            <person name="Siaperas R."/>
            <person name="Nikolaivits E."/>
            <person name="Le Goff G."/>
            <person name="Ouazzani J."/>
            <person name="Kotoulas G."/>
            <person name="Topakas E."/>
        </authorList>
    </citation>
    <scope>NUCLEOTIDE SEQUENCE [LARGE SCALE GENOMIC DNA]</scope>
    <source>
        <strain evidence="3 4">TM138-S3</strain>
    </source>
</reference>
<evidence type="ECO:0000256" key="1">
    <source>
        <dbReference type="SAM" id="MobiDB-lite"/>
    </source>
</evidence>
<keyword evidence="4" id="KW-1185">Reference proteome</keyword>
<evidence type="ECO:0000313" key="3">
    <source>
        <dbReference type="EMBL" id="KAL1585279.1"/>
    </source>
</evidence>
<feature type="compositionally biased region" description="Acidic residues" evidence="1">
    <location>
        <begin position="494"/>
        <end position="507"/>
    </location>
</feature>
<dbReference type="PROSITE" id="PS50172">
    <property type="entry name" value="BRCT"/>
    <property type="match status" value="4"/>
</dbReference>
<feature type="compositionally biased region" description="Basic and acidic residues" evidence="1">
    <location>
        <begin position="198"/>
        <end position="208"/>
    </location>
</feature>
<proteinExistence type="predicted"/>
<dbReference type="GO" id="GO:0005634">
    <property type="term" value="C:nucleus"/>
    <property type="evidence" value="ECO:0007669"/>
    <property type="project" value="TreeGrafter"/>
</dbReference>
<dbReference type="Gene3D" id="3.40.50.10190">
    <property type="entry name" value="BRCT domain"/>
    <property type="match status" value="5"/>
</dbReference>
<accession>A0AB34KJN6</accession>
<feature type="region of interest" description="Disordered" evidence="1">
    <location>
        <begin position="196"/>
        <end position="240"/>
    </location>
</feature>
<dbReference type="RefSeq" id="XP_069228385.1">
    <property type="nucleotide sequence ID" value="XM_069374513.1"/>
</dbReference>
<feature type="region of interest" description="Disordered" evidence="1">
    <location>
        <begin position="453"/>
        <end position="552"/>
    </location>
</feature>
<feature type="compositionally biased region" description="Low complexity" evidence="1">
    <location>
        <begin position="456"/>
        <end position="471"/>
    </location>
</feature>
<dbReference type="GO" id="GO:0006302">
    <property type="term" value="P:double-strand break repair"/>
    <property type="evidence" value="ECO:0007669"/>
    <property type="project" value="TreeGrafter"/>
</dbReference>
<feature type="domain" description="BRCT" evidence="2">
    <location>
        <begin position="343"/>
        <end position="415"/>
    </location>
</feature>
<dbReference type="CDD" id="cd18436">
    <property type="entry name" value="BRCT_BRC1_like_rpt2"/>
    <property type="match status" value="1"/>
</dbReference>
<evidence type="ECO:0000313" key="4">
    <source>
        <dbReference type="Proteomes" id="UP000803884"/>
    </source>
</evidence>
<feature type="domain" description="BRCT" evidence="2">
    <location>
        <begin position="104"/>
        <end position="194"/>
    </location>
</feature>
<dbReference type="Pfam" id="PF16770">
    <property type="entry name" value="RTT107_BRCT_5"/>
    <property type="match status" value="1"/>
</dbReference>